<proteinExistence type="predicted"/>
<dbReference type="SUPFAM" id="SSF48371">
    <property type="entry name" value="ARM repeat"/>
    <property type="match status" value="1"/>
</dbReference>
<organism evidence="2 3">
    <name type="scientific">Coprinellus micaceus</name>
    <name type="common">Glistening ink-cap mushroom</name>
    <name type="synonym">Coprinus micaceus</name>
    <dbReference type="NCBI Taxonomy" id="71717"/>
    <lineage>
        <taxon>Eukaryota</taxon>
        <taxon>Fungi</taxon>
        <taxon>Dikarya</taxon>
        <taxon>Basidiomycota</taxon>
        <taxon>Agaricomycotina</taxon>
        <taxon>Agaricomycetes</taxon>
        <taxon>Agaricomycetidae</taxon>
        <taxon>Agaricales</taxon>
        <taxon>Agaricineae</taxon>
        <taxon>Psathyrellaceae</taxon>
        <taxon>Coprinellus</taxon>
    </lineage>
</organism>
<accession>A0A4Y7SQ93</accession>
<reference evidence="2 3" key="1">
    <citation type="journal article" date="2019" name="Nat. Ecol. Evol.">
        <title>Megaphylogeny resolves global patterns of mushroom evolution.</title>
        <authorList>
            <person name="Varga T."/>
            <person name="Krizsan K."/>
            <person name="Foldi C."/>
            <person name="Dima B."/>
            <person name="Sanchez-Garcia M."/>
            <person name="Sanchez-Ramirez S."/>
            <person name="Szollosi G.J."/>
            <person name="Szarkandi J.G."/>
            <person name="Papp V."/>
            <person name="Albert L."/>
            <person name="Andreopoulos W."/>
            <person name="Angelini C."/>
            <person name="Antonin V."/>
            <person name="Barry K.W."/>
            <person name="Bougher N.L."/>
            <person name="Buchanan P."/>
            <person name="Buyck B."/>
            <person name="Bense V."/>
            <person name="Catcheside P."/>
            <person name="Chovatia M."/>
            <person name="Cooper J."/>
            <person name="Damon W."/>
            <person name="Desjardin D."/>
            <person name="Finy P."/>
            <person name="Geml J."/>
            <person name="Haridas S."/>
            <person name="Hughes K."/>
            <person name="Justo A."/>
            <person name="Karasinski D."/>
            <person name="Kautmanova I."/>
            <person name="Kiss B."/>
            <person name="Kocsube S."/>
            <person name="Kotiranta H."/>
            <person name="LaButti K.M."/>
            <person name="Lechner B.E."/>
            <person name="Liimatainen K."/>
            <person name="Lipzen A."/>
            <person name="Lukacs Z."/>
            <person name="Mihaltcheva S."/>
            <person name="Morgado L.N."/>
            <person name="Niskanen T."/>
            <person name="Noordeloos M.E."/>
            <person name="Ohm R.A."/>
            <person name="Ortiz-Santana B."/>
            <person name="Ovrebo C."/>
            <person name="Racz N."/>
            <person name="Riley R."/>
            <person name="Savchenko A."/>
            <person name="Shiryaev A."/>
            <person name="Soop K."/>
            <person name="Spirin V."/>
            <person name="Szebenyi C."/>
            <person name="Tomsovsky M."/>
            <person name="Tulloss R.E."/>
            <person name="Uehling J."/>
            <person name="Grigoriev I.V."/>
            <person name="Vagvolgyi C."/>
            <person name="Papp T."/>
            <person name="Martin F.M."/>
            <person name="Miettinen O."/>
            <person name="Hibbett D.S."/>
            <person name="Nagy L.G."/>
        </authorList>
    </citation>
    <scope>NUCLEOTIDE SEQUENCE [LARGE SCALE GENOMIC DNA]</scope>
    <source>
        <strain evidence="2 3">FP101781</strain>
    </source>
</reference>
<evidence type="ECO:0000313" key="2">
    <source>
        <dbReference type="EMBL" id="TEB23828.1"/>
    </source>
</evidence>
<gene>
    <name evidence="2" type="ORF">FA13DRAFT_1818205</name>
    <name evidence="1" type="ORF">FA13DRAFT_1820255</name>
</gene>
<dbReference type="AlphaFoldDB" id="A0A4Y7SQ93"/>
<comment type="caution">
    <text evidence="2">The sequence shown here is derived from an EMBL/GenBank/DDBJ whole genome shotgun (WGS) entry which is preliminary data.</text>
</comment>
<dbReference type="InterPro" id="IPR016024">
    <property type="entry name" value="ARM-type_fold"/>
</dbReference>
<sequence length="251" mass="27349">MTSLTPSNVLETANTSKETRRVADQILATLQNHHFSDTSLSLLVDILLKHALSGPSHSAAIATLCAQLKTNIRWHATASQSAAFLMMLSARVGAGFYRDWETTSKVLESWTTLLAELFIHGVVSIYNVWHAALHVARCFDSPSQLTAVVVALERCKAHQPSEPIFDSCSGLADKVLQRLDILEIRSGTRLGESRDLYCDVISRIRALGTSTNVPEGRGPGTKMPLLEGVMADLELALEAREKARAGKSKAE</sequence>
<dbReference type="OrthoDB" id="3107461at2759"/>
<keyword evidence="3" id="KW-1185">Reference proteome</keyword>
<evidence type="ECO:0000313" key="3">
    <source>
        <dbReference type="Proteomes" id="UP000298030"/>
    </source>
</evidence>
<name>A0A4Y7SQ93_COPMI</name>
<protein>
    <submittedName>
        <fullName evidence="2">Uncharacterized protein</fullName>
    </submittedName>
</protein>
<dbReference type="Proteomes" id="UP000298030">
    <property type="component" value="Unassembled WGS sequence"/>
</dbReference>
<dbReference type="EMBL" id="QPFP01000145">
    <property type="protein sequence ID" value="TEB20272.1"/>
    <property type="molecule type" value="Genomic_DNA"/>
</dbReference>
<dbReference type="EMBL" id="QPFP01000073">
    <property type="protein sequence ID" value="TEB23828.1"/>
    <property type="molecule type" value="Genomic_DNA"/>
</dbReference>
<evidence type="ECO:0000313" key="1">
    <source>
        <dbReference type="EMBL" id="TEB20272.1"/>
    </source>
</evidence>